<reference evidence="2 3" key="1">
    <citation type="submission" date="2015-01" db="EMBL/GenBank/DDBJ databases">
        <title>The Genome Sequence of Exophiala spinifera CBS89968.</title>
        <authorList>
            <consortium name="The Broad Institute Genomics Platform"/>
            <person name="Cuomo C."/>
            <person name="de Hoog S."/>
            <person name="Gorbushina A."/>
            <person name="Stielow B."/>
            <person name="Teixiera M."/>
            <person name="Abouelleil A."/>
            <person name="Chapman S.B."/>
            <person name="Priest M."/>
            <person name="Young S.K."/>
            <person name="Wortman J."/>
            <person name="Nusbaum C."/>
            <person name="Birren B."/>
        </authorList>
    </citation>
    <scope>NUCLEOTIDE SEQUENCE [LARGE SCALE GENOMIC DNA]</scope>
    <source>
        <strain evidence="2 3">CBS 89968</strain>
    </source>
</reference>
<dbReference type="OrthoDB" id="5428890at2759"/>
<dbReference type="AlphaFoldDB" id="A0A0D2BM78"/>
<dbReference type="EMBL" id="KN847498">
    <property type="protein sequence ID" value="KIW12299.1"/>
    <property type="molecule type" value="Genomic_DNA"/>
</dbReference>
<dbReference type="VEuPathDB" id="FungiDB:PV08_09576"/>
<evidence type="ECO:0000313" key="3">
    <source>
        <dbReference type="Proteomes" id="UP000053328"/>
    </source>
</evidence>
<keyword evidence="1" id="KW-0472">Membrane</keyword>
<dbReference type="GeneID" id="27336659"/>
<protein>
    <submittedName>
        <fullName evidence="2">Uncharacterized protein</fullName>
    </submittedName>
</protein>
<sequence>MPIPLLPMMDANHGAEFHLDARLRERLLNALQYGDAAAERSNTDNNQLDPYLEYICTRLMRSSADGKPHLGNLVELFITAVEYFGHQERINHTVGKYLRTQEDHLRSIFSLDDSDEFAKARWRRERINDVVSSIALWIMEEDFHERFENQSIRAVFFSRVKAGFIGYSNLALNDNQLDHDGNFTIWSIADVLGLLPTLESWVEAPSADPHEEVFQSRLNARLINRIGQVRFRWTFNCSEHMQLRNNELYLFCMPSRHLLEPKLVENDTPDAALDSLGFRRERGEEILKSYYLLFGPQNKQLLKDLLASPHLSSPHDSVLKEYCEENAAGRAAESLARWSKQEFKYLWPSIKYLEHFLRDIEPDKLIKLIYRDRRNSYAWWTFLLAFIVVILTLISTVFTVIQGLKAFFPSGGATSVVIVTMNAQPAATGTTTPTSTVFSTRSSTAAASSTTTAAPTLLSTAVFELESSCFDVYTTFCVPFYSEASNCANIYTGNSTNLSRYSAMSSCYCTDSSMLSLASRCEYDFGKSCVGDIQSLGNVEWNWTDPFPGICCCNDHFNANSICTIFDKLLVLFLLPEFRNNSGYCRSSSGWCIRARGGHLDHY</sequence>
<keyword evidence="3" id="KW-1185">Reference proteome</keyword>
<evidence type="ECO:0000313" key="2">
    <source>
        <dbReference type="EMBL" id="KIW12299.1"/>
    </source>
</evidence>
<proteinExistence type="predicted"/>
<dbReference type="Proteomes" id="UP000053328">
    <property type="component" value="Unassembled WGS sequence"/>
</dbReference>
<gene>
    <name evidence="2" type="ORF">PV08_09576</name>
</gene>
<dbReference type="HOGENOM" id="CLU_452722_0_0_1"/>
<evidence type="ECO:0000256" key="1">
    <source>
        <dbReference type="SAM" id="Phobius"/>
    </source>
</evidence>
<accession>A0A0D2BM78</accession>
<feature type="transmembrane region" description="Helical" evidence="1">
    <location>
        <begin position="377"/>
        <end position="401"/>
    </location>
</feature>
<name>A0A0D2BM78_9EURO</name>
<keyword evidence="1" id="KW-0812">Transmembrane</keyword>
<organism evidence="2 3">
    <name type="scientific">Exophiala spinifera</name>
    <dbReference type="NCBI Taxonomy" id="91928"/>
    <lineage>
        <taxon>Eukaryota</taxon>
        <taxon>Fungi</taxon>
        <taxon>Dikarya</taxon>
        <taxon>Ascomycota</taxon>
        <taxon>Pezizomycotina</taxon>
        <taxon>Eurotiomycetes</taxon>
        <taxon>Chaetothyriomycetidae</taxon>
        <taxon>Chaetothyriales</taxon>
        <taxon>Herpotrichiellaceae</taxon>
        <taxon>Exophiala</taxon>
    </lineage>
</organism>
<dbReference type="RefSeq" id="XP_016232515.1">
    <property type="nucleotide sequence ID" value="XM_016383892.1"/>
</dbReference>
<keyword evidence="1" id="KW-1133">Transmembrane helix</keyword>